<dbReference type="Proteomes" id="UP001497392">
    <property type="component" value="Unassembled WGS sequence"/>
</dbReference>
<name>A0ABP1GC81_9CHLO</name>
<sequence length="317" mass="33331">MVEICGGQWGETELAVSDARWRGNKAMALSKTLFLGATCLLLACTAFAAESTEESQRSASLLIPQTEADYSNFITTLMDSQHKMLSQIHGVDSPQVALSSTLLDLQGSIAGLMTNLTAEYTNFLNFLTTAPSAFNVFKNDASLLNAQLNATIAAVSPNAAKLITLGTPAYVQNAPFTIGATTTGIGASEQLFNVGPCLITFAEQGININPLLIQISPRLIQNDAIGIQIQPELITVDPTLINIGPNGLNASPTNVQASPLFINVSPTVKVIPNSNKVPTYAANIAIKPNPDPPTVTNEFGKVVAQAPPAPGSFSGKH</sequence>
<dbReference type="EMBL" id="CAXHTA020000021">
    <property type="protein sequence ID" value="CAL5229806.1"/>
    <property type="molecule type" value="Genomic_DNA"/>
</dbReference>
<proteinExistence type="predicted"/>
<organism evidence="1 2">
    <name type="scientific">Coccomyxa viridis</name>
    <dbReference type="NCBI Taxonomy" id="1274662"/>
    <lineage>
        <taxon>Eukaryota</taxon>
        <taxon>Viridiplantae</taxon>
        <taxon>Chlorophyta</taxon>
        <taxon>core chlorophytes</taxon>
        <taxon>Trebouxiophyceae</taxon>
        <taxon>Trebouxiophyceae incertae sedis</taxon>
        <taxon>Coccomyxaceae</taxon>
        <taxon>Coccomyxa</taxon>
    </lineage>
</organism>
<comment type="caution">
    <text evidence="1">The sequence shown here is derived from an EMBL/GenBank/DDBJ whole genome shotgun (WGS) entry which is preliminary data.</text>
</comment>
<keyword evidence="2" id="KW-1185">Reference proteome</keyword>
<accession>A0ABP1GC81</accession>
<reference evidence="1 2" key="1">
    <citation type="submission" date="2024-06" db="EMBL/GenBank/DDBJ databases">
        <authorList>
            <person name="Kraege A."/>
            <person name="Thomma B."/>
        </authorList>
    </citation>
    <scope>NUCLEOTIDE SEQUENCE [LARGE SCALE GENOMIC DNA]</scope>
</reference>
<gene>
    <name evidence="1" type="primary">g13203</name>
    <name evidence="1" type="ORF">VP750_LOCUS11712</name>
</gene>
<evidence type="ECO:0000313" key="1">
    <source>
        <dbReference type="EMBL" id="CAL5229806.1"/>
    </source>
</evidence>
<protein>
    <submittedName>
        <fullName evidence="1">G13203 protein</fullName>
    </submittedName>
</protein>
<evidence type="ECO:0000313" key="2">
    <source>
        <dbReference type="Proteomes" id="UP001497392"/>
    </source>
</evidence>